<keyword evidence="3" id="KW-1185">Reference proteome</keyword>
<keyword evidence="1" id="KW-1133">Transmembrane helix</keyword>
<feature type="transmembrane region" description="Helical" evidence="1">
    <location>
        <begin position="154"/>
        <end position="175"/>
    </location>
</feature>
<comment type="caution">
    <text evidence="2">The sequence shown here is derived from an EMBL/GenBank/DDBJ whole genome shotgun (WGS) entry which is preliminary data.</text>
</comment>
<dbReference type="AlphaFoldDB" id="A0A328YL28"/>
<reference evidence="2 3" key="1">
    <citation type="submission" date="2018-06" db="EMBL/GenBank/DDBJ databases">
        <title>Genomic Encyclopedia of Archaeal and Bacterial Type Strains, Phase II (KMG-II): from individual species to whole genera.</title>
        <authorList>
            <person name="Goeker M."/>
        </authorList>
    </citation>
    <scope>NUCLEOTIDE SEQUENCE [LARGE SCALE GENOMIC DNA]</scope>
    <source>
        <strain evidence="2 3">DSM 25663</strain>
    </source>
</reference>
<evidence type="ECO:0000256" key="1">
    <source>
        <dbReference type="SAM" id="Phobius"/>
    </source>
</evidence>
<evidence type="ECO:0008006" key="4">
    <source>
        <dbReference type="Google" id="ProtNLM"/>
    </source>
</evidence>
<evidence type="ECO:0000313" key="3">
    <source>
        <dbReference type="Proteomes" id="UP000248840"/>
    </source>
</evidence>
<dbReference type="Proteomes" id="UP000248840">
    <property type="component" value="Unassembled WGS sequence"/>
</dbReference>
<keyword evidence="1" id="KW-0472">Membrane</keyword>
<organism evidence="2 3">
    <name type="scientific">Flavobacterium aciduliphilum</name>
    <dbReference type="NCBI Taxonomy" id="1101402"/>
    <lineage>
        <taxon>Bacteria</taxon>
        <taxon>Pseudomonadati</taxon>
        <taxon>Bacteroidota</taxon>
        <taxon>Flavobacteriia</taxon>
        <taxon>Flavobacteriales</taxon>
        <taxon>Flavobacteriaceae</taxon>
        <taxon>Flavobacterium</taxon>
    </lineage>
</organism>
<feature type="transmembrane region" description="Helical" evidence="1">
    <location>
        <begin position="347"/>
        <end position="364"/>
    </location>
</feature>
<evidence type="ECO:0000313" key="2">
    <source>
        <dbReference type="EMBL" id="RAR71317.1"/>
    </source>
</evidence>
<gene>
    <name evidence="2" type="ORF">CLV55_10854</name>
</gene>
<name>A0A328YL28_9FLAO</name>
<dbReference type="EMBL" id="QLSZ01000008">
    <property type="protein sequence ID" value="RAR71317.1"/>
    <property type="molecule type" value="Genomic_DNA"/>
</dbReference>
<sequence>MPNRLSSINNQMNFKLYILFLFTTTLFAQKVSTSIDHPKKKIGAEFQLTLKTSVRKNDKVIFPKAKNFGPLEVIESYPVDSIKTNDRVDLVKKYGLTQFDSGTYVIPRMLVLINGKPEYSDSIKVEVNDVKVDTLRQKMYDIKNIIPVATESPWGFYLLLLLGALGLGGLGYWLYKKYMPQKREEETITYKTPIEKATSLLQQLERKELIQRGEVKSYYSELTQIARNYIEEEIQIPAMESTTSELIVALRTVARQKKLKLTNETLENLEKVLQKADLVKFAKEKPLDFEIEEDKKRITSTIVTIHKALPEEVEDTDALEAWNAQQQEALRLLQLKKAKQKKRITQIRLVFAVLVLALSTLVYAKGFDYVKDAIFGNEAKALLEGEWILSDYGNPSITIETPEVLQRIDATKNVPKETYAILKEMQMFEFGDLNHALYIAVSTKKFKETTDINFDTVLEGFTKNWEQKGAQNILFKQETYNTTKGVSGVKAFGTMTVLNKENNSSQKMYYELLLFKQDGGLQQIMVAHREGDAFGKKILERVINSVELKISQQ</sequence>
<accession>A0A328YL28</accession>
<proteinExistence type="predicted"/>
<protein>
    <recommendedName>
        <fullName evidence="4">Oxygen tolerance protein BatD</fullName>
    </recommendedName>
</protein>
<keyword evidence="1" id="KW-0812">Transmembrane</keyword>